<dbReference type="Proteomes" id="UP000887577">
    <property type="component" value="Unplaced"/>
</dbReference>
<sequence length="152" mass="16736">MPQLIYSNETLVETNLRVFGVAQRPIVHYQCQLNLIPAMDDGTCPLPVCSTTINPIRKRRDVVSYLSSDSAISFDAVSQEIEVLQPGAPSRKPKCSEATKIERYIPEGSVCVSKIAFSLVSVATITVAIITLGIVIYFTIRRVQYSDVPSTD</sequence>
<feature type="transmembrane region" description="Helical" evidence="1">
    <location>
        <begin position="115"/>
        <end position="140"/>
    </location>
</feature>
<proteinExistence type="predicted"/>
<keyword evidence="2" id="KW-1185">Reference proteome</keyword>
<keyword evidence="1" id="KW-1133">Transmembrane helix</keyword>
<protein>
    <submittedName>
        <fullName evidence="3">ZP domain-containing protein</fullName>
    </submittedName>
</protein>
<accession>A0A914YKP8</accession>
<evidence type="ECO:0000313" key="3">
    <source>
        <dbReference type="WBParaSite" id="PSU_v2.g17898.t1"/>
    </source>
</evidence>
<name>A0A914YKP8_9BILA</name>
<evidence type="ECO:0000256" key="1">
    <source>
        <dbReference type="SAM" id="Phobius"/>
    </source>
</evidence>
<organism evidence="2 3">
    <name type="scientific">Panagrolaimus superbus</name>
    <dbReference type="NCBI Taxonomy" id="310955"/>
    <lineage>
        <taxon>Eukaryota</taxon>
        <taxon>Metazoa</taxon>
        <taxon>Ecdysozoa</taxon>
        <taxon>Nematoda</taxon>
        <taxon>Chromadorea</taxon>
        <taxon>Rhabditida</taxon>
        <taxon>Tylenchina</taxon>
        <taxon>Panagrolaimomorpha</taxon>
        <taxon>Panagrolaimoidea</taxon>
        <taxon>Panagrolaimidae</taxon>
        <taxon>Panagrolaimus</taxon>
    </lineage>
</organism>
<reference evidence="3" key="1">
    <citation type="submission" date="2022-11" db="UniProtKB">
        <authorList>
            <consortium name="WormBaseParasite"/>
        </authorList>
    </citation>
    <scope>IDENTIFICATION</scope>
</reference>
<keyword evidence="1" id="KW-0812">Transmembrane</keyword>
<keyword evidence="1" id="KW-0472">Membrane</keyword>
<evidence type="ECO:0000313" key="2">
    <source>
        <dbReference type="Proteomes" id="UP000887577"/>
    </source>
</evidence>
<dbReference type="AlphaFoldDB" id="A0A914YKP8"/>
<dbReference type="WBParaSite" id="PSU_v2.g17898.t1">
    <property type="protein sequence ID" value="PSU_v2.g17898.t1"/>
    <property type="gene ID" value="PSU_v2.g17898"/>
</dbReference>